<sequence length="485" mass="52899">MSVSHLAMWLPVFLTVSCVTVCAAVTTEILQPIRSSGDEVALIFIPGARINGDQYRKTAQAIQEASDLRVWVALTRDYFFKFPNPIQLSGAVDGAIQALKQAGLKSENYVGVGHSLGGVFLRSYAKTSQLKAIVLMASTLESSTSFEDYPLPVLTLAAELDGQLRITGVLEEYVKLQREVIVSKDAMYRSPVVCIKGANHAQFASGSMPSRVRRLNPEPDVSEADAHADIARSMNSFLVAQFASDATQVSVARAELETYFAESGEFFKPLLEVQALHEKDGSGACPWAGIAQKHIAGNFADNVVVQNKALGFFSFIKSKPSIESLGDNVVINTTAFVAHPFKLLVQPSSPQSPMEIDLKLKSKSAVEQALGFITTPDGRPQPGCLELNELAFNVALNKSSDKARARYLKRGRPIVFEQDVVRPGGILWLPTPLATWQDQAGFHVKSIKLSVPMDSSKYPGNFYCKLMTPSRALEWIILGSLIPYS</sequence>
<name>A0AAV4G3E5_9GAST</name>
<keyword evidence="1" id="KW-0732">Signal</keyword>
<feature type="chain" id="PRO_5043371641" description="Alpha/beta hydrolase fold-5 domain-containing protein" evidence="1">
    <location>
        <begin position="25"/>
        <end position="485"/>
    </location>
</feature>
<protein>
    <recommendedName>
        <fullName evidence="2">Alpha/beta hydrolase fold-5 domain-containing protein</fullName>
    </recommendedName>
</protein>
<evidence type="ECO:0000313" key="4">
    <source>
        <dbReference type="Proteomes" id="UP000762676"/>
    </source>
</evidence>
<evidence type="ECO:0000313" key="3">
    <source>
        <dbReference type="EMBL" id="GFR79681.1"/>
    </source>
</evidence>
<dbReference type="GO" id="GO:0016787">
    <property type="term" value="F:hydrolase activity"/>
    <property type="evidence" value="ECO:0007669"/>
    <property type="project" value="InterPro"/>
</dbReference>
<evidence type="ECO:0000259" key="2">
    <source>
        <dbReference type="Pfam" id="PF12695"/>
    </source>
</evidence>
<organism evidence="3 4">
    <name type="scientific">Elysia marginata</name>
    <dbReference type="NCBI Taxonomy" id="1093978"/>
    <lineage>
        <taxon>Eukaryota</taxon>
        <taxon>Metazoa</taxon>
        <taxon>Spiralia</taxon>
        <taxon>Lophotrochozoa</taxon>
        <taxon>Mollusca</taxon>
        <taxon>Gastropoda</taxon>
        <taxon>Heterobranchia</taxon>
        <taxon>Euthyneura</taxon>
        <taxon>Panpulmonata</taxon>
        <taxon>Sacoglossa</taxon>
        <taxon>Placobranchoidea</taxon>
        <taxon>Plakobranchidae</taxon>
        <taxon>Elysia</taxon>
    </lineage>
</organism>
<dbReference type="EMBL" id="BMAT01008180">
    <property type="protein sequence ID" value="GFR79681.1"/>
    <property type="molecule type" value="Genomic_DNA"/>
</dbReference>
<dbReference type="Gene3D" id="3.40.50.1820">
    <property type="entry name" value="alpha/beta hydrolase"/>
    <property type="match status" value="1"/>
</dbReference>
<dbReference type="InterPro" id="IPR029058">
    <property type="entry name" value="AB_hydrolase_fold"/>
</dbReference>
<evidence type="ECO:0000256" key="1">
    <source>
        <dbReference type="SAM" id="SignalP"/>
    </source>
</evidence>
<accession>A0AAV4G3E5</accession>
<comment type="caution">
    <text evidence="3">The sequence shown here is derived from an EMBL/GenBank/DDBJ whole genome shotgun (WGS) entry which is preliminary data.</text>
</comment>
<dbReference type="InterPro" id="IPR029059">
    <property type="entry name" value="AB_hydrolase_5"/>
</dbReference>
<dbReference type="AlphaFoldDB" id="A0AAV4G3E5"/>
<feature type="domain" description="Alpha/beta hydrolase fold-5" evidence="2">
    <location>
        <begin position="42"/>
        <end position="204"/>
    </location>
</feature>
<feature type="signal peptide" evidence="1">
    <location>
        <begin position="1"/>
        <end position="24"/>
    </location>
</feature>
<dbReference type="SUPFAM" id="SSF53474">
    <property type="entry name" value="alpha/beta-Hydrolases"/>
    <property type="match status" value="1"/>
</dbReference>
<proteinExistence type="predicted"/>
<keyword evidence="4" id="KW-1185">Reference proteome</keyword>
<dbReference type="Pfam" id="PF12695">
    <property type="entry name" value="Abhydrolase_5"/>
    <property type="match status" value="1"/>
</dbReference>
<dbReference type="Proteomes" id="UP000762676">
    <property type="component" value="Unassembled WGS sequence"/>
</dbReference>
<gene>
    <name evidence="3" type="ORF">ElyMa_004027200</name>
</gene>
<reference evidence="3 4" key="1">
    <citation type="journal article" date="2021" name="Elife">
        <title>Chloroplast acquisition without the gene transfer in kleptoplastic sea slugs, Plakobranchus ocellatus.</title>
        <authorList>
            <person name="Maeda T."/>
            <person name="Takahashi S."/>
            <person name="Yoshida T."/>
            <person name="Shimamura S."/>
            <person name="Takaki Y."/>
            <person name="Nagai Y."/>
            <person name="Toyoda A."/>
            <person name="Suzuki Y."/>
            <person name="Arimoto A."/>
            <person name="Ishii H."/>
            <person name="Satoh N."/>
            <person name="Nishiyama T."/>
            <person name="Hasebe M."/>
            <person name="Maruyama T."/>
            <person name="Minagawa J."/>
            <person name="Obokata J."/>
            <person name="Shigenobu S."/>
        </authorList>
    </citation>
    <scope>NUCLEOTIDE SEQUENCE [LARGE SCALE GENOMIC DNA]</scope>
</reference>